<name>A0ABT5HXG9_9CAUL</name>
<evidence type="ECO:0000259" key="2">
    <source>
        <dbReference type="Pfam" id="PF04366"/>
    </source>
</evidence>
<keyword evidence="4" id="KW-1185">Reference proteome</keyword>
<evidence type="ECO:0000313" key="3">
    <source>
        <dbReference type="EMBL" id="MDC7684684.1"/>
    </source>
</evidence>
<dbReference type="InterPro" id="IPR007461">
    <property type="entry name" value="Ysc84_actin-binding"/>
</dbReference>
<comment type="caution">
    <text evidence="3">The sequence shown here is derived from an EMBL/GenBank/DDBJ whole genome shotgun (WGS) entry which is preliminary data.</text>
</comment>
<evidence type="ECO:0000313" key="4">
    <source>
        <dbReference type="Proteomes" id="UP001214854"/>
    </source>
</evidence>
<organism evidence="3 4">
    <name type="scientific">Asticcacaulis aquaticus</name>
    <dbReference type="NCBI Taxonomy" id="2984212"/>
    <lineage>
        <taxon>Bacteria</taxon>
        <taxon>Pseudomonadati</taxon>
        <taxon>Pseudomonadota</taxon>
        <taxon>Alphaproteobacteria</taxon>
        <taxon>Caulobacterales</taxon>
        <taxon>Caulobacteraceae</taxon>
        <taxon>Asticcacaulis</taxon>
    </lineage>
</organism>
<feature type="signal peptide" evidence="1">
    <location>
        <begin position="1"/>
        <end position="33"/>
    </location>
</feature>
<dbReference type="Proteomes" id="UP001214854">
    <property type="component" value="Unassembled WGS sequence"/>
</dbReference>
<sequence length="191" mass="20029">MFKIDFSLKSILMACVVAGATVTPALLPQTAFAQATKADLDLDAKQGLANLYAKNPTAKAIGAKAKAVLVFPNIVKAGLVFGGAYGEGVLTHKGEDDAYYNSFSGSWGLQAGAQSYGYAVFLMTDKAVTYIKETKGWEIGVGPTVVVVDEGLAANLSTSTLKDDAYAFIFNQQGLMAGVSIEGTKISKIKN</sequence>
<feature type="domain" description="Ysc84 actin-binding" evidence="2">
    <location>
        <begin position="104"/>
        <end position="188"/>
    </location>
</feature>
<gene>
    <name evidence="3" type="ORF">PQU92_15465</name>
</gene>
<accession>A0ABT5HXG9</accession>
<dbReference type="EMBL" id="JAQQKX010000014">
    <property type="protein sequence ID" value="MDC7684684.1"/>
    <property type="molecule type" value="Genomic_DNA"/>
</dbReference>
<reference evidence="3 4" key="1">
    <citation type="submission" date="2023-01" db="EMBL/GenBank/DDBJ databases">
        <title>Novel species of the genus Asticcacaulis isolated from rivers.</title>
        <authorList>
            <person name="Lu H."/>
        </authorList>
    </citation>
    <scope>NUCLEOTIDE SEQUENCE [LARGE SCALE GENOMIC DNA]</scope>
    <source>
        <strain evidence="3 4">BYS171W</strain>
    </source>
</reference>
<dbReference type="Pfam" id="PF04366">
    <property type="entry name" value="Ysc84"/>
    <property type="match status" value="1"/>
</dbReference>
<dbReference type="CDD" id="cd11524">
    <property type="entry name" value="SYLF"/>
    <property type="match status" value="1"/>
</dbReference>
<proteinExistence type="predicted"/>
<keyword evidence="1" id="KW-0732">Signal</keyword>
<evidence type="ECO:0000256" key="1">
    <source>
        <dbReference type="SAM" id="SignalP"/>
    </source>
</evidence>
<protein>
    <submittedName>
        <fullName evidence="3">Lipid-binding SYLF domain-containing protein</fullName>
    </submittedName>
</protein>
<feature type="chain" id="PRO_5046468908" evidence="1">
    <location>
        <begin position="34"/>
        <end position="191"/>
    </location>
</feature>
<dbReference type="RefSeq" id="WP_272749154.1">
    <property type="nucleotide sequence ID" value="NZ_JAQQKX010000014.1"/>
</dbReference>